<dbReference type="GO" id="GO:0004674">
    <property type="term" value="F:protein serine/threonine kinase activity"/>
    <property type="evidence" value="ECO:0007669"/>
    <property type="project" value="UniProtKB-KW"/>
</dbReference>
<dbReference type="Proteomes" id="UP000224634">
    <property type="component" value="Unassembled WGS sequence"/>
</dbReference>
<feature type="compositionally biased region" description="Low complexity" evidence="1">
    <location>
        <begin position="27"/>
        <end position="45"/>
    </location>
</feature>
<organism evidence="3 4">
    <name type="scientific">Polytolypa hystricis (strain UAMH7299)</name>
    <dbReference type="NCBI Taxonomy" id="1447883"/>
    <lineage>
        <taxon>Eukaryota</taxon>
        <taxon>Fungi</taxon>
        <taxon>Dikarya</taxon>
        <taxon>Ascomycota</taxon>
        <taxon>Pezizomycotina</taxon>
        <taxon>Eurotiomycetes</taxon>
        <taxon>Eurotiomycetidae</taxon>
        <taxon>Onygenales</taxon>
        <taxon>Onygenales incertae sedis</taxon>
        <taxon>Polytolypa</taxon>
    </lineage>
</organism>
<dbReference type="OrthoDB" id="626167at2759"/>
<gene>
    <name evidence="3" type="ORF">AJ80_02084</name>
</gene>
<dbReference type="EMBL" id="PDNA01000019">
    <property type="protein sequence ID" value="PGH23836.1"/>
    <property type="molecule type" value="Genomic_DNA"/>
</dbReference>
<dbReference type="AlphaFoldDB" id="A0A2B7YQ81"/>
<evidence type="ECO:0000259" key="2">
    <source>
        <dbReference type="PROSITE" id="PS50011"/>
    </source>
</evidence>
<keyword evidence="3" id="KW-0723">Serine/threonine-protein kinase</keyword>
<dbReference type="SMART" id="SM00220">
    <property type="entry name" value="S_TKc"/>
    <property type="match status" value="1"/>
</dbReference>
<evidence type="ECO:0000313" key="4">
    <source>
        <dbReference type="Proteomes" id="UP000224634"/>
    </source>
</evidence>
<dbReference type="PANTHER" id="PTHR23257">
    <property type="entry name" value="SERINE-THREONINE PROTEIN KINASE"/>
    <property type="match status" value="1"/>
</dbReference>
<keyword evidence="4" id="KW-1185">Reference proteome</keyword>
<evidence type="ECO:0000313" key="3">
    <source>
        <dbReference type="EMBL" id="PGH23836.1"/>
    </source>
</evidence>
<name>A0A2B7YQ81_POLH7</name>
<dbReference type="InterPro" id="IPR000719">
    <property type="entry name" value="Prot_kinase_dom"/>
</dbReference>
<reference evidence="3 4" key="1">
    <citation type="submission" date="2017-10" db="EMBL/GenBank/DDBJ databases">
        <title>Comparative genomics in systemic dimorphic fungi from Ajellomycetaceae.</title>
        <authorList>
            <person name="Munoz J.F."/>
            <person name="Mcewen J.G."/>
            <person name="Clay O.K."/>
            <person name="Cuomo C.A."/>
        </authorList>
    </citation>
    <scope>NUCLEOTIDE SEQUENCE [LARGE SCALE GENOMIC DNA]</scope>
    <source>
        <strain evidence="3 4">UAMH7299</strain>
    </source>
</reference>
<dbReference type="PANTHER" id="PTHR23257:SF963">
    <property type="entry name" value="AT08303P"/>
    <property type="match status" value="1"/>
</dbReference>
<dbReference type="GO" id="GO:0005524">
    <property type="term" value="F:ATP binding"/>
    <property type="evidence" value="ECO:0007669"/>
    <property type="project" value="InterPro"/>
</dbReference>
<comment type="caution">
    <text evidence="3">The sequence shown here is derived from an EMBL/GenBank/DDBJ whole genome shotgun (WGS) entry which is preliminary data.</text>
</comment>
<dbReference type="STRING" id="1447883.A0A2B7YQ81"/>
<dbReference type="PROSITE" id="PS50011">
    <property type="entry name" value="PROTEIN_KINASE_DOM"/>
    <property type="match status" value="1"/>
</dbReference>
<dbReference type="Gene3D" id="1.10.510.10">
    <property type="entry name" value="Transferase(Phosphotransferase) domain 1"/>
    <property type="match status" value="1"/>
</dbReference>
<dbReference type="GO" id="GO:0005737">
    <property type="term" value="C:cytoplasm"/>
    <property type="evidence" value="ECO:0007669"/>
    <property type="project" value="TreeGrafter"/>
</dbReference>
<accession>A0A2B7YQ81</accession>
<dbReference type="GO" id="GO:0007165">
    <property type="term" value="P:signal transduction"/>
    <property type="evidence" value="ECO:0007669"/>
    <property type="project" value="TreeGrafter"/>
</dbReference>
<protein>
    <submittedName>
        <fullName evidence="3">Serine/threonine protein kinase</fullName>
    </submittedName>
</protein>
<dbReference type="Pfam" id="PF00069">
    <property type="entry name" value="Pkinase"/>
    <property type="match status" value="1"/>
</dbReference>
<feature type="domain" description="Protein kinase" evidence="2">
    <location>
        <begin position="95"/>
        <end position="414"/>
    </location>
</feature>
<keyword evidence="3" id="KW-0808">Transferase</keyword>
<evidence type="ECO:0000256" key="1">
    <source>
        <dbReference type="SAM" id="MobiDB-lite"/>
    </source>
</evidence>
<dbReference type="SUPFAM" id="SSF56112">
    <property type="entry name" value="Protein kinase-like (PK-like)"/>
    <property type="match status" value="1"/>
</dbReference>
<dbReference type="PROSITE" id="PS00108">
    <property type="entry name" value="PROTEIN_KINASE_ST"/>
    <property type="match status" value="1"/>
</dbReference>
<dbReference type="InterPro" id="IPR008271">
    <property type="entry name" value="Ser/Thr_kinase_AS"/>
</dbReference>
<feature type="region of interest" description="Disordered" evidence="1">
    <location>
        <begin position="25"/>
        <end position="75"/>
    </location>
</feature>
<dbReference type="InterPro" id="IPR050167">
    <property type="entry name" value="Ser_Thr_protein_kinase"/>
</dbReference>
<sequence>MSARDPPISLALKITSDATLSALNNGSTLTPPLTPVTPVDPSSTTCKEQYNSRPVTPGSHAFGANNTGNSKPEDDRAVLEPLGFNYDLNIQKGPEGDFLEYGRGAWSVVYCATSRSITQSAAPPSPPLGTPPKKSILLAVKSPLRRDAHSILKTEALLLTRLSRAPRKDYHLVPFLGYISPSHSIVMSAVPLSLSAYITDKAAAARETFSTKTMFDPVLSMKGWLALAHSLTKGLDWLHNCGQIVHGDIKPQNILLKPKSNIDTSADQIFPYETLYADFTSSYDLSPAPSNSGAQPSALSALTPPFAAPELLILKSINSSTPSKASDVFSLAITLLTAATGDLLLYSGYSSMQRLAISRDGHRAVEYVRSGTHGSRIPAKGTVERVVSPALVKDPESRIDLHQWLLLIESEAAI</sequence>
<proteinExistence type="predicted"/>
<keyword evidence="3" id="KW-0418">Kinase</keyword>
<dbReference type="InterPro" id="IPR011009">
    <property type="entry name" value="Kinase-like_dom_sf"/>
</dbReference>